<evidence type="ECO:0000313" key="3">
    <source>
        <dbReference type="Proteomes" id="UP000325313"/>
    </source>
</evidence>
<name>A0A5B0S9M7_PUCGR</name>
<feature type="region of interest" description="Disordered" evidence="1">
    <location>
        <begin position="58"/>
        <end position="105"/>
    </location>
</feature>
<evidence type="ECO:0000313" key="2">
    <source>
        <dbReference type="EMBL" id="KAA1134911.1"/>
    </source>
</evidence>
<gene>
    <name evidence="2" type="ORF">PGTUg99_017045</name>
</gene>
<dbReference type="Proteomes" id="UP000325313">
    <property type="component" value="Unassembled WGS sequence"/>
</dbReference>
<sequence>MGYYRWLAVPYFRRNGGCLGFYVLRKSQREARLHTQKFPPIPNDQNCSSWRKMDVTASSAGGFSGPGLSSPPGDPEIVQNVNGGRLEQVRQLEDSGSRGDSSRIE</sequence>
<feature type="compositionally biased region" description="Low complexity" evidence="1">
    <location>
        <begin position="58"/>
        <end position="71"/>
    </location>
</feature>
<protein>
    <submittedName>
        <fullName evidence="2">Uncharacterized protein</fullName>
    </submittedName>
</protein>
<dbReference type="AlphaFoldDB" id="A0A5B0S9M7"/>
<proteinExistence type="predicted"/>
<accession>A0A5B0S9M7</accession>
<organism evidence="2 3">
    <name type="scientific">Puccinia graminis f. sp. tritici</name>
    <dbReference type="NCBI Taxonomy" id="56615"/>
    <lineage>
        <taxon>Eukaryota</taxon>
        <taxon>Fungi</taxon>
        <taxon>Dikarya</taxon>
        <taxon>Basidiomycota</taxon>
        <taxon>Pucciniomycotina</taxon>
        <taxon>Pucciniomycetes</taxon>
        <taxon>Pucciniales</taxon>
        <taxon>Pucciniaceae</taxon>
        <taxon>Puccinia</taxon>
    </lineage>
</organism>
<reference evidence="2 3" key="1">
    <citation type="submission" date="2019-05" db="EMBL/GenBank/DDBJ databases">
        <title>Emergence of the Ug99 lineage of the wheat stem rust pathogen through somatic hybridization.</title>
        <authorList>
            <person name="Li F."/>
            <person name="Upadhyaya N.M."/>
            <person name="Sperschneider J."/>
            <person name="Matny O."/>
            <person name="Nguyen-Phuc H."/>
            <person name="Mago R."/>
            <person name="Raley C."/>
            <person name="Miller M.E."/>
            <person name="Silverstein K.A.T."/>
            <person name="Henningsen E."/>
            <person name="Hirsch C.D."/>
            <person name="Visser B."/>
            <person name="Pretorius Z.A."/>
            <person name="Steffenson B.J."/>
            <person name="Schwessinger B."/>
            <person name="Dodds P.N."/>
            <person name="Figueroa M."/>
        </authorList>
    </citation>
    <scope>NUCLEOTIDE SEQUENCE [LARGE SCALE GENOMIC DNA]</scope>
    <source>
        <strain evidence="2 3">Ug99</strain>
    </source>
</reference>
<dbReference type="EMBL" id="VDEP01000044">
    <property type="protein sequence ID" value="KAA1134911.1"/>
    <property type="molecule type" value="Genomic_DNA"/>
</dbReference>
<comment type="caution">
    <text evidence="2">The sequence shown here is derived from an EMBL/GenBank/DDBJ whole genome shotgun (WGS) entry which is preliminary data.</text>
</comment>
<feature type="compositionally biased region" description="Basic and acidic residues" evidence="1">
    <location>
        <begin position="87"/>
        <end position="105"/>
    </location>
</feature>
<evidence type="ECO:0000256" key="1">
    <source>
        <dbReference type="SAM" id="MobiDB-lite"/>
    </source>
</evidence>